<keyword evidence="2" id="KW-0472">Membrane</keyword>
<evidence type="ECO:0000313" key="3">
    <source>
        <dbReference type="EMBL" id="MTH59070.1"/>
    </source>
</evidence>
<keyword evidence="2" id="KW-0812">Transmembrane</keyword>
<feature type="transmembrane region" description="Helical" evidence="2">
    <location>
        <begin position="283"/>
        <end position="303"/>
    </location>
</feature>
<evidence type="ECO:0000256" key="1">
    <source>
        <dbReference type="SAM" id="Coils"/>
    </source>
</evidence>
<reference evidence="3 4" key="1">
    <citation type="submission" date="2019-11" db="EMBL/GenBank/DDBJ databases">
        <authorList>
            <person name="Dong K."/>
        </authorList>
    </citation>
    <scope>NUCLEOTIDE SEQUENCE [LARGE SCALE GENOMIC DNA]</scope>
    <source>
        <strain evidence="3 4">NBRC 112902</strain>
    </source>
</reference>
<feature type="transmembrane region" description="Helical" evidence="2">
    <location>
        <begin position="15"/>
        <end position="42"/>
    </location>
</feature>
<keyword evidence="2" id="KW-1133">Transmembrane helix</keyword>
<dbReference type="OrthoDB" id="7032238at2"/>
<keyword evidence="1" id="KW-0175">Coiled coil</keyword>
<dbReference type="Proteomes" id="UP000449846">
    <property type="component" value="Unassembled WGS sequence"/>
</dbReference>
<dbReference type="EMBL" id="WMIG01000002">
    <property type="protein sequence ID" value="MTH59070.1"/>
    <property type="molecule type" value="Genomic_DNA"/>
</dbReference>
<feature type="transmembrane region" description="Helical" evidence="2">
    <location>
        <begin position="54"/>
        <end position="74"/>
    </location>
</feature>
<accession>A0A844HGU8</accession>
<dbReference type="RefSeq" id="WP_155038991.1">
    <property type="nucleotide sequence ID" value="NZ_WMIG01000002.1"/>
</dbReference>
<proteinExistence type="predicted"/>
<organism evidence="3 4">
    <name type="scientific">Paracoccus litorisediminis</name>
    <dbReference type="NCBI Taxonomy" id="2006130"/>
    <lineage>
        <taxon>Bacteria</taxon>
        <taxon>Pseudomonadati</taxon>
        <taxon>Pseudomonadota</taxon>
        <taxon>Alphaproteobacteria</taxon>
        <taxon>Rhodobacterales</taxon>
        <taxon>Paracoccaceae</taxon>
        <taxon>Paracoccus</taxon>
    </lineage>
</organism>
<evidence type="ECO:0000256" key="2">
    <source>
        <dbReference type="SAM" id="Phobius"/>
    </source>
</evidence>
<protein>
    <submittedName>
        <fullName evidence="3">Uncharacterized protein</fullName>
    </submittedName>
</protein>
<feature type="transmembrane region" description="Helical" evidence="2">
    <location>
        <begin position="94"/>
        <end position="115"/>
    </location>
</feature>
<gene>
    <name evidence="3" type="ORF">GL300_07575</name>
</gene>
<dbReference type="AlphaFoldDB" id="A0A844HGU8"/>
<keyword evidence="4" id="KW-1185">Reference proteome</keyword>
<name>A0A844HGU8_9RHOB</name>
<comment type="caution">
    <text evidence="3">The sequence shown here is derived from an EMBL/GenBank/DDBJ whole genome shotgun (WGS) entry which is preliminary data.</text>
</comment>
<evidence type="ECO:0000313" key="4">
    <source>
        <dbReference type="Proteomes" id="UP000449846"/>
    </source>
</evidence>
<feature type="coiled-coil region" evidence="1">
    <location>
        <begin position="249"/>
        <end position="280"/>
    </location>
</feature>
<sequence>MPDQAPVAGRGQVDWGAVLAGAVVAAGAALVLTTLAAGLGFGSVSLGVDGGISVIGLILTGVVSACSMLLPYWLGGYVAGRMRRPVGGRSADGLNGLVVWGLGLILTTMVTGGLIGGTVRAVEEGVHATTEAAGDAMGAVVQEAKDMAGQVHLPGFDDLLPDTIPNNPLDYIADSLLRADGPPPQLPQGEGIEIRRQIIAVLVQLLHRGEISDEDAGFLHRKVAQITGLAEDAAKARVDQAITRVQDIRTETQQKVEAAKSEAEAKLTEAKAVAAGLADKLRLAAMLSAFVMAASALLAALAARAGAIRGGRTREAT</sequence>